<reference evidence="1 2" key="1">
    <citation type="submission" date="2015-07" db="EMBL/GenBank/DDBJ databases">
        <title>The genome of Pseudoloma neurophilia, a relevant intracellular parasite of the zebrafish.</title>
        <authorList>
            <person name="Ndikumana S."/>
            <person name="Pelin A."/>
            <person name="Sanders J."/>
            <person name="Corradi N."/>
        </authorList>
    </citation>
    <scope>NUCLEOTIDE SEQUENCE [LARGE SCALE GENOMIC DNA]</scope>
    <source>
        <strain evidence="1 2">MK1</strain>
    </source>
</reference>
<keyword evidence="2" id="KW-1185">Reference proteome</keyword>
<dbReference type="Proteomes" id="UP000051530">
    <property type="component" value="Unassembled WGS sequence"/>
</dbReference>
<dbReference type="EMBL" id="LGUB01000030">
    <property type="protein sequence ID" value="KRH94797.1"/>
    <property type="molecule type" value="Genomic_DNA"/>
</dbReference>
<dbReference type="AlphaFoldDB" id="A0A0R0LZR0"/>
<protein>
    <submittedName>
        <fullName evidence="1">Uncharacterized protein</fullName>
    </submittedName>
</protein>
<accession>A0A0R0LZR0</accession>
<proteinExistence type="predicted"/>
<dbReference type="VEuPathDB" id="MicrosporidiaDB:M153_1410002"/>
<sequence length="1079" mass="124337">SDEWIRKNIDGNTKYNISKKSCIFDNFITQNTSNGDPFLIHDNPSSHIIPLSKRKRNTSAPLILPVQKSIIDIRSLQAYQFSQLLKHIFTSKKLEGHLLGVYISAVGTKSSCFSNNFPYVVVNMITQNLCTELFDFFIVDAAIQACTARHVADFGITLFSDPFLSTKKAKDGVCNLFGSKISQNQHSNRLKRDGKNHKIEMIEDGIFKVNNYSTLNSTICPRTLKLSKALQFSGIALFLSICDKVFERRPPVKYLDLLDGIKKIAIKNMNSNFGYRYEATIPFYNMTQWFETTSNKIMNSQNFKLYKTKDLIEQMCDYISDFKNIITNKNNSPEHLAICVIYEILTIQHVLQGVSNTHQLQSRELRYFLINSLTFGNFIPKINIPKIVNKFKRFVTTEMIDLTARKIVQKCKSLKKGSLTIIHYYEKILELKTAQDAANLFLVLYKDAIESEKNKIQKLADSSDFDGKEITINTFINLHLKKLKKIQKITKHTKPTLIIKLYNWLNPHNMVNFANELESVFFSNHSHPVLAIHDLKVPTSYYRLVKSTSLSCNHFKSEEEPYISDEIMNQPEIFLGLPFNVWTIASNGILSKKEVLIREDHTIEEKARIIAAYFIYKNDKNYTIKILSDIRFALIGLKTQVQIKEVIKSYKMTSKKLRTVTKKRQESFLLVKNLAENYKYIYDYEELEKFYQAKNIVLSNEEKTILQIGCDFFKNNKQKNNSENAKSDIHDTGSQSIKKHFSLDVEVESQNQTESVIQDIKITEQAQYDDGIEVESQNITESVIQDIKITEQAQYDDGIEVESQNITESVIQDIKITEQAQYDDGIEVESQNTTESVIRDIKITEQAQYDDGIEVESQNITESVIQDIKITEQAQYDDGIEVESQNITESVIQDIKITEQAQYDDVDPLFNMNTVKVTEKESQITQPIIINDQNDYPKDYDDFDVTSKILTSDNFLTSDTGFIATPTIQNSSQTKRKNAKKALSAEDLTISSPFMTMYLKRMQKYLTKDLPINFKNFNQKISGCSRPTLSETLKVIDFLLKEDLIRLEKDNQNTFTIESIFFITDKLQQITLKSLHKRK</sequence>
<evidence type="ECO:0000313" key="1">
    <source>
        <dbReference type="EMBL" id="KRH94797.1"/>
    </source>
</evidence>
<evidence type="ECO:0000313" key="2">
    <source>
        <dbReference type="Proteomes" id="UP000051530"/>
    </source>
</evidence>
<organism evidence="1 2">
    <name type="scientific">Pseudoloma neurophilia</name>
    <dbReference type="NCBI Taxonomy" id="146866"/>
    <lineage>
        <taxon>Eukaryota</taxon>
        <taxon>Fungi</taxon>
        <taxon>Fungi incertae sedis</taxon>
        <taxon>Microsporidia</taxon>
        <taxon>Pseudoloma</taxon>
    </lineage>
</organism>
<name>A0A0R0LZR0_9MICR</name>
<feature type="non-terminal residue" evidence="1">
    <location>
        <position position="1"/>
    </location>
</feature>
<comment type="caution">
    <text evidence="1">The sequence shown here is derived from an EMBL/GenBank/DDBJ whole genome shotgun (WGS) entry which is preliminary data.</text>
</comment>
<gene>
    <name evidence="1" type="ORF">M153_1410002</name>
</gene>